<keyword evidence="4" id="KW-1185">Reference proteome</keyword>
<dbReference type="InterPro" id="IPR011008">
    <property type="entry name" value="Dimeric_a/b-barrel"/>
</dbReference>
<dbReference type="Pfam" id="PF03795">
    <property type="entry name" value="YCII"/>
    <property type="match status" value="1"/>
</dbReference>
<dbReference type="EMBL" id="CP014518">
    <property type="protein sequence ID" value="AMM32312.1"/>
    <property type="molecule type" value="Genomic_DNA"/>
</dbReference>
<comment type="similarity">
    <text evidence="1">Belongs to the YciI family.</text>
</comment>
<evidence type="ECO:0000313" key="4">
    <source>
        <dbReference type="Proteomes" id="UP000070134"/>
    </source>
</evidence>
<protein>
    <submittedName>
        <fullName evidence="3">YCII-related domain protein</fullName>
    </submittedName>
</protein>
<dbReference type="PANTHER" id="PTHR37828">
    <property type="entry name" value="GSR2449 PROTEIN"/>
    <property type="match status" value="1"/>
</dbReference>
<dbReference type="RefSeq" id="WP_066497204.1">
    <property type="nucleotide sequence ID" value="NZ_BJMO01000074.1"/>
</dbReference>
<dbReference type="KEGG" id="satk:SA2016_1636"/>
<dbReference type="STRING" id="37927.SA2016_1636"/>
<dbReference type="PANTHER" id="PTHR37828:SF1">
    <property type="entry name" value="YCII-RELATED DOMAIN-CONTAINING PROTEIN"/>
    <property type="match status" value="1"/>
</dbReference>
<accession>A0A127A3T7</accession>
<organism evidence="3 4">
    <name type="scientific">Sinomonas atrocyanea</name>
    <dbReference type="NCBI Taxonomy" id="37927"/>
    <lineage>
        <taxon>Bacteria</taxon>
        <taxon>Bacillati</taxon>
        <taxon>Actinomycetota</taxon>
        <taxon>Actinomycetes</taxon>
        <taxon>Micrococcales</taxon>
        <taxon>Micrococcaceae</taxon>
        <taxon>Sinomonas</taxon>
    </lineage>
</organism>
<evidence type="ECO:0000313" key="3">
    <source>
        <dbReference type="EMBL" id="AMM32312.1"/>
    </source>
</evidence>
<name>A0A127A3T7_9MICC</name>
<proteinExistence type="inferred from homology"/>
<dbReference type="OrthoDB" id="8968203at2"/>
<gene>
    <name evidence="3" type="ORF">SA2016_1636</name>
</gene>
<dbReference type="AlphaFoldDB" id="A0A127A3T7"/>
<sequence>MTVFAVEYRYVSEPEQAARLDEVRPDHRAWLRERAESGDLLASGPYEGGGKALLIFQAADRPALDAVLAEDPFAQASLIAETAATAWNPIIGRLADVATV</sequence>
<reference evidence="3 4" key="1">
    <citation type="submission" date="2016-02" db="EMBL/GenBank/DDBJ databases">
        <title>Complete genome of Sinomonas atrocyanea KCTC 3377.</title>
        <authorList>
            <person name="Kim K.M."/>
        </authorList>
    </citation>
    <scope>NUCLEOTIDE SEQUENCE [LARGE SCALE GENOMIC DNA]</scope>
    <source>
        <strain evidence="3 4">KCTC 3377</strain>
    </source>
</reference>
<dbReference type="InterPro" id="IPR005545">
    <property type="entry name" value="YCII"/>
</dbReference>
<dbReference type="Gene3D" id="3.30.70.1060">
    <property type="entry name" value="Dimeric alpha+beta barrel"/>
    <property type="match status" value="1"/>
</dbReference>
<evidence type="ECO:0000256" key="1">
    <source>
        <dbReference type="ARBA" id="ARBA00007689"/>
    </source>
</evidence>
<dbReference type="SUPFAM" id="SSF54909">
    <property type="entry name" value="Dimeric alpha+beta barrel"/>
    <property type="match status" value="1"/>
</dbReference>
<dbReference type="Proteomes" id="UP000070134">
    <property type="component" value="Chromosome"/>
</dbReference>
<evidence type="ECO:0000259" key="2">
    <source>
        <dbReference type="Pfam" id="PF03795"/>
    </source>
</evidence>
<feature type="domain" description="YCII-related" evidence="2">
    <location>
        <begin position="13"/>
        <end position="87"/>
    </location>
</feature>